<dbReference type="EMBL" id="JAQQAL010000011">
    <property type="protein sequence ID" value="MDC7226017.1"/>
    <property type="molecule type" value="Genomic_DNA"/>
</dbReference>
<comment type="caution">
    <text evidence="2">The sequence shown here is derived from an EMBL/GenBank/DDBJ whole genome shotgun (WGS) entry which is preliminary data.</text>
</comment>
<dbReference type="PANTHER" id="PTHR38030">
    <property type="entry name" value="PROTOPORPHYRINOGEN IX DEHYDROGENASE [MENAQUINONE]"/>
    <property type="match status" value="1"/>
</dbReference>
<evidence type="ECO:0000313" key="3">
    <source>
        <dbReference type="Proteomes" id="UP001221217"/>
    </source>
</evidence>
<proteinExistence type="predicted"/>
<name>A0AAJ1IDV2_9SPIO</name>
<dbReference type="InterPro" id="IPR052200">
    <property type="entry name" value="Protoporphyrinogen_IX_DH"/>
</dbReference>
<dbReference type="PANTHER" id="PTHR38030:SF2">
    <property type="entry name" value="PROTOPORPHYRINOGEN IX DEHYDROGENASE [QUINONE]"/>
    <property type="match status" value="1"/>
</dbReference>
<organism evidence="2 3">
    <name type="scientific">Candidatus Thalassospirochaeta sargassi</name>
    <dbReference type="NCBI Taxonomy" id="3119039"/>
    <lineage>
        <taxon>Bacteria</taxon>
        <taxon>Pseudomonadati</taxon>
        <taxon>Spirochaetota</taxon>
        <taxon>Spirochaetia</taxon>
        <taxon>Spirochaetales</taxon>
        <taxon>Spirochaetaceae</taxon>
        <taxon>Candidatus Thalassospirochaeta</taxon>
    </lineage>
</organism>
<dbReference type="GO" id="GO:0010181">
    <property type="term" value="F:FMN binding"/>
    <property type="evidence" value="ECO:0007669"/>
    <property type="project" value="TreeGrafter"/>
</dbReference>
<dbReference type="Proteomes" id="UP001221217">
    <property type="component" value="Unassembled WGS sequence"/>
</dbReference>
<sequence length="136" mass="14950">MKIAVMYFTKSGNTRKVAEAIAKPLGVQAVSIDEGLKEDVDTLFLGSSVYAGGVDKKVKEFINGLNVEVKEAVNFSTAAIIKSTFDQMKKILSSKGIKMSDREFHCRGSFAVMHRNRPNADDLKKAEEFAKGFIQA</sequence>
<accession>A0AAJ1IDV2</accession>
<dbReference type="Gene3D" id="3.40.50.360">
    <property type="match status" value="1"/>
</dbReference>
<evidence type="ECO:0000259" key="1">
    <source>
        <dbReference type="Pfam" id="PF12724"/>
    </source>
</evidence>
<reference evidence="2 3" key="1">
    <citation type="submission" date="2022-12" db="EMBL/GenBank/DDBJ databases">
        <title>Metagenome assembled genome from gulf of manar.</title>
        <authorList>
            <person name="Kohli P."/>
            <person name="Pk S."/>
            <person name="Venkata Ramana C."/>
            <person name="Sasikala C."/>
        </authorList>
    </citation>
    <scope>NUCLEOTIDE SEQUENCE [LARGE SCALE GENOMIC DNA]</scope>
    <source>
        <strain evidence="2">JB008</strain>
    </source>
</reference>
<dbReference type="GO" id="GO:0070819">
    <property type="term" value="F:menaquinone-dependent protoporphyrinogen oxidase activity"/>
    <property type="evidence" value="ECO:0007669"/>
    <property type="project" value="TreeGrafter"/>
</dbReference>
<dbReference type="Pfam" id="PF12724">
    <property type="entry name" value="Flavodoxin_5"/>
    <property type="match status" value="1"/>
</dbReference>
<gene>
    <name evidence="2" type="ORF">PQJ61_04550</name>
</gene>
<dbReference type="AlphaFoldDB" id="A0AAJ1IDV2"/>
<evidence type="ECO:0000313" key="2">
    <source>
        <dbReference type="EMBL" id="MDC7226017.1"/>
    </source>
</evidence>
<feature type="domain" description="Flavodoxin" evidence="1">
    <location>
        <begin position="5"/>
        <end position="95"/>
    </location>
</feature>
<dbReference type="SUPFAM" id="SSF52218">
    <property type="entry name" value="Flavoproteins"/>
    <property type="match status" value="1"/>
</dbReference>
<dbReference type="InterPro" id="IPR029039">
    <property type="entry name" value="Flavoprotein-like_sf"/>
</dbReference>
<dbReference type="GO" id="GO:0006783">
    <property type="term" value="P:heme biosynthetic process"/>
    <property type="evidence" value="ECO:0007669"/>
    <property type="project" value="TreeGrafter"/>
</dbReference>
<dbReference type="InterPro" id="IPR026816">
    <property type="entry name" value="Flavodoxin_dom"/>
</dbReference>
<protein>
    <submittedName>
        <fullName evidence="2">Flavodoxin domain-containing protein</fullName>
    </submittedName>
</protein>